<proteinExistence type="predicted"/>
<keyword evidence="1" id="KW-0472">Membrane</keyword>
<sequence length="106" mass="10884">MRGTKITEIEPALTREIIISSQVPGPMRAATTKTAHIKSIQARTGTAVPAIIMATTTEIIHMIITITMAATTIMAATEAGTAAVTAAMVAVIPAVEILVAVAETDG</sequence>
<gene>
    <name evidence="2" type="ORF">J2Z70_006614</name>
</gene>
<dbReference type="EMBL" id="JAGGLV010000044">
    <property type="protein sequence ID" value="MBP2116384.1"/>
    <property type="molecule type" value="Genomic_DNA"/>
</dbReference>
<keyword evidence="1" id="KW-1133">Transmembrane helix</keyword>
<dbReference type="Proteomes" id="UP000773462">
    <property type="component" value="Unassembled WGS sequence"/>
</dbReference>
<evidence type="ECO:0000313" key="2">
    <source>
        <dbReference type="EMBL" id="MBP2116384.1"/>
    </source>
</evidence>
<evidence type="ECO:0000256" key="1">
    <source>
        <dbReference type="SAM" id="Phobius"/>
    </source>
</evidence>
<protein>
    <submittedName>
        <fullName evidence="2">Uncharacterized protein</fullName>
    </submittedName>
</protein>
<reference evidence="2 3" key="1">
    <citation type="submission" date="2021-03" db="EMBL/GenBank/DDBJ databases">
        <title>Genomic Encyclopedia of Type Strains, Phase IV (KMG-IV): sequencing the most valuable type-strain genomes for metagenomic binning, comparative biology and taxonomic classification.</title>
        <authorList>
            <person name="Goeker M."/>
        </authorList>
    </citation>
    <scope>NUCLEOTIDE SEQUENCE [LARGE SCALE GENOMIC DNA]</scope>
    <source>
        <strain evidence="2 3">DSM 101953</strain>
    </source>
</reference>
<evidence type="ECO:0000313" key="3">
    <source>
        <dbReference type="Proteomes" id="UP000773462"/>
    </source>
</evidence>
<comment type="caution">
    <text evidence="2">The sequence shown here is derived from an EMBL/GenBank/DDBJ whole genome shotgun (WGS) entry which is preliminary data.</text>
</comment>
<accession>A0ABS4P271</accession>
<feature type="transmembrane region" description="Helical" evidence="1">
    <location>
        <begin position="82"/>
        <end position="102"/>
    </location>
</feature>
<keyword evidence="1" id="KW-0812">Transmembrane</keyword>
<organism evidence="2 3">
    <name type="scientific">Paenibacillus silagei</name>
    <dbReference type="NCBI Taxonomy" id="1670801"/>
    <lineage>
        <taxon>Bacteria</taxon>
        <taxon>Bacillati</taxon>
        <taxon>Bacillota</taxon>
        <taxon>Bacilli</taxon>
        <taxon>Bacillales</taxon>
        <taxon>Paenibacillaceae</taxon>
        <taxon>Paenibacillus</taxon>
    </lineage>
</organism>
<keyword evidence="3" id="KW-1185">Reference proteome</keyword>
<name>A0ABS4P271_9BACL</name>